<keyword evidence="2" id="KW-1185">Reference proteome</keyword>
<dbReference type="PROSITE" id="PS51257">
    <property type="entry name" value="PROKAR_LIPOPROTEIN"/>
    <property type="match status" value="1"/>
</dbReference>
<dbReference type="Proteomes" id="UP000236736">
    <property type="component" value="Unassembled WGS sequence"/>
</dbReference>
<evidence type="ECO:0000313" key="1">
    <source>
        <dbReference type="EMBL" id="SEF82020.1"/>
    </source>
</evidence>
<dbReference type="STRING" id="1120964.GCA_001313265_01454"/>
<reference evidence="2" key="1">
    <citation type="submission" date="2016-10" db="EMBL/GenBank/DDBJ databases">
        <authorList>
            <person name="Varghese N."/>
            <person name="Submissions S."/>
        </authorList>
    </citation>
    <scope>NUCLEOTIDE SEQUENCE [LARGE SCALE GENOMIC DNA]</scope>
    <source>
        <strain evidence="2">DSM 17298</strain>
    </source>
</reference>
<organism evidence="1 2">
    <name type="scientific">Algoriphagus boritolerans DSM 17298 = JCM 18970</name>
    <dbReference type="NCBI Taxonomy" id="1120964"/>
    <lineage>
        <taxon>Bacteria</taxon>
        <taxon>Pseudomonadati</taxon>
        <taxon>Bacteroidota</taxon>
        <taxon>Cytophagia</taxon>
        <taxon>Cytophagales</taxon>
        <taxon>Cyclobacteriaceae</taxon>
        <taxon>Algoriphagus</taxon>
    </lineage>
</organism>
<protein>
    <submittedName>
        <fullName evidence="1">Uncharacterized protein</fullName>
    </submittedName>
</protein>
<dbReference type="EMBL" id="FNVR01000006">
    <property type="protein sequence ID" value="SEF82020.1"/>
    <property type="molecule type" value="Genomic_DNA"/>
</dbReference>
<proteinExistence type="predicted"/>
<name>A0A1H5V499_9BACT</name>
<gene>
    <name evidence="1" type="ORF">SAMN03080598_01507</name>
</gene>
<dbReference type="AlphaFoldDB" id="A0A1H5V499"/>
<evidence type="ECO:0000313" key="2">
    <source>
        <dbReference type="Proteomes" id="UP000236736"/>
    </source>
</evidence>
<sequence length="50" mass="5704">MRHILFLLFGLIFLTGCEETEVPVSVPLTLKEQLVEVMKIHLTYNGISMV</sequence>
<accession>A0A1H5V499</accession>